<dbReference type="GO" id="GO:0008270">
    <property type="term" value="F:zinc ion binding"/>
    <property type="evidence" value="ECO:0007669"/>
    <property type="project" value="UniProtKB-KW"/>
</dbReference>
<evidence type="ECO:0000313" key="7">
    <source>
        <dbReference type="Proteomes" id="UP000240883"/>
    </source>
</evidence>
<accession>A0A2T2PCJ5</accession>
<evidence type="ECO:0000313" key="6">
    <source>
        <dbReference type="EMBL" id="PSN75354.1"/>
    </source>
</evidence>
<evidence type="ECO:0000259" key="5">
    <source>
        <dbReference type="PROSITE" id="PS50089"/>
    </source>
</evidence>
<dbReference type="InterPro" id="IPR017907">
    <property type="entry name" value="Znf_RING_CS"/>
</dbReference>
<feature type="domain" description="RING-type" evidence="5">
    <location>
        <begin position="243"/>
        <end position="285"/>
    </location>
</feature>
<evidence type="ECO:0000256" key="3">
    <source>
        <dbReference type="ARBA" id="ARBA00022833"/>
    </source>
</evidence>
<keyword evidence="3" id="KW-0862">Zinc</keyword>
<dbReference type="OrthoDB" id="3690055at2759"/>
<dbReference type="SMART" id="SM00184">
    <property type="entry name" value="RING"/>
    <property type="match status" value="1"/>
</dbReference>
<proteinExistence type="predicted"/>
<dbReference type="AlphaFoldDB" id="A0A2T2PCJ5"/>
<dbReference type="InterPro" id="IPR013083">
    <property type="entry name" value="Znf_RING/FYVE/PHD"/>
</dbReference>
<protein>
    <recommendedName>
        <fullName evidence="5">RING-type domain-containing protein</fullName>
    </recommendedName>
</protein>
<evidence type="ECO:0000256" key="4">
    <source>
        <dbReference type="PROSITE-ProRule" id="PRU00175"/>
    </source>
</evidence>
<keyword evidence="2 4" id="KW-0863">Zinc-finger</keyword>
<organism evidence="6 7">
    <name type="scientific">Corynespora cassiicola Philippines</name>
    <dbReference type="NCBI Taxonomy" id="1448308"/>
    <lineage>
        <taxon>Eukaryota</taxon>
        <taxon>Fungi</taxon>
        <taxon>Dikarya</taxon>
        <taxon>Ascomycota</taxon>
        <taxon>Pezizomycotina</taxon>
        <taxon>Dothideomycetes</taxon>
        <taxon>Pleosporomycetidae</taxon>
        <taxon>Pleosporales</taxon>
        <taxon>Corynesporascaceae</taxon>
        <taxon>Corynespora</taxon>
    </lineage>
</organism>
<dbReference type="Proteomes" id="UP000240883">
    <property type="component" value="Unassembled WGS sequence"/>
</dbReference>
<dbReference type="InterPro" id="IPR018957">
    <property type="entry name" value="Znf_C3HC4_RING-type"/>
</dbReference>
<sequence length="378" mass="42542">MAPPPNSPTAEFFHHLQKCADHHHHQAQTILSPFDSQPDENPPPPSEQTLHAIYAPYLSTLTSAYQLCTTLDIPPTQHDDLADQLSPHAYTLISLINLDRQRMCLTHNLPFWPFPSESGPTYFFIDTHLAATTTYAVRRLVCVEAAGGVAGLGTRVPRYTNIVGEGAVDVAGHASLTAWPVLREGVGAWDLRLFLWLVGALGRMEAEWDGRVQDLLLERVAASCSIDVGSLVERVDVQAEEECPICRDGKRLRAETRCGHRFCGDCLELWVNRSEGAFSRCPVCRTRLFGLQDCPLGDVRKCAREYSEEFEMEHGRKLDGEVDQWLLDCSRIEVESGHVEDPDFGKLLQRLWGRWDNLEFRRMEVVETVNKHIGGRSN</sequence>
<evidence type="ECO:0000256" key="1">
    <source>
        <dbReference type="ARBA" id="ARBA00022723"/>
    </source>
</evidence>
<keyword evidence="1" id="KW-0479">Metal-binding</keyword>
<dbReference type="Pfam" id="PF00097">
    <property type="entry name" value="zf-C3HC4"/>
    <property type="match status" value="1"/>
</dbReference>
<name>A0A2T2PCJ5_CORCC</name>
<dbReference type="SUPFAM" id="SSF57850">
    <property type="entry name" value="RING/U-box"/>
    <property type="match status" value="1"/>
</dbReference>
<keyword evidence="7" id="KW-1185">Reference proteome</keyword>
<evidence type="ECO:0000256" key="2">
    <source>
        <dbReference type="ARBA" id="ARBA00022771"/>
    </source>
</evidence>
<dbReference type="EMBL" id="KZ678128">
    <property type="protein sequence ID" value="PSN75354.1"/>
    <property type="molecule type" value="Genomic_DNA"/>
</dbReference>
<dbReference type="InterPro" id="IPR001841">
    <property type="entry name" value="Znf_RING"/>
</dbReference>
<reference evidence="6 7" key="1">
    <citation type="journal article" date="2018" name="Front. Microbiol.">
        <title>Genome-Wide Analysis of Corynespora cassiicola Leaf Fall Disease Putative Effectors.</title>
        <authorList>
            <person name="Lopez D."/>
            <person name="Ribeiro S."/>
            <person name="Label P."/>
            <person name="Fumanal B."/>
            <person name="Venisse J.S."/>
            <person name="Kohler A."/>
            <person name="de Oliveira R.R."/>
            <person name="Labutti K."/>
            <person name="Lipzen A."/>
            <person name="Lail K."/>
            <person name="Bauer D."/>
            <person name="Ohm R.A."/>
            <person name="Barry K.W."/>
            <person name="Spatafora J."/>
            <person name="Grigoriev I.V."/>
            <person name="Martin F.M."/>
            <person name="Pujade-Renaud V."/>
        </authorList>
    </citation>
    <scope>NUCLEOTIDE SEQUENCE [LARGE SCALE GENOMIC DNA]</scope>
    <source>
        <strain evidence="6 7">Philippines</strain>
    </source>
</reference>
<gene>
    <name evidence="6" type="ORF">BS50DRAFT_671530</name>
</gene>
<dbReference type="PROSITE" id="PS00518">
    <property type="entry name" value="ZF_RING_1"/>
    <property type="match status" value="1"/>
</dbReference>
<dbReference type="STRING" id="1448308.A0A2T2PCJ5"/>
<dbReference type="Gene3D" id="3.30.40.10">
    <property type="entry name" value="Zinc/RING finger domain, C3HC4 (zinc finger)"/>
    <property type="match status" value="1"/>
</dbReference>
<dbReference type="PROSITE" id="PS50089">
    <property type="entry name" value="ZF_RING_2"/>
    <property type="match status" value="1"/>
</dbReference>